<protein>
    <submittedName>
        <fullName evidence="2">Uncharacterized protein</fullName>
    </submittedName>
</protein>
<dbReference type="EMBL" id="MT144610">
    <property type="protein sequence ID" value="QJH94994.1"/>
    <property type="molecule type" value="Genomic_DNA"/>
</dbReference>
<feature type="transmembrane region" description="Helical" evidence="1">
    <location>
        <begin position="20"/>
        <end position="42"/>
    </location>
</feature>
<sequence>MCWESRFAAELGKPLQRYHAYLMRLLWAVGVMFILSSLGLILRGLRAAVVGKSGQEEVLLGAVVGVLLGF</sequence>
<proteinExistence type="predicted"/>
<evidence type="ECO:0000313" key="2">
    <source>
        <dbReference type="EMBL" id="QJH94994.1"/>
    </source>
</evidence>
<accession>A0A6M3XB09</accession>
<keyword evidence="1" id="KW-0472">Membrane</keyword>
<reference evidence="2" key="1">
    <citation type="submission" date="2020-03" db="EMBL/GenBank/DDBJ databases">
        <title>The deep terrestrial virosphere.</title>
        <authorList>
            <person name="Holmfeldt K."/>
            <person name="Nilsson E."/>
            <person name="Simone D."/>
            <person name="Lopez-Fernandez M."/>
            <person name="Wu X."/>
            <person name="de Brujin I."/>
            <person name="Lundin D."/>
            <person name="Andersson A."/>
            <person name="Bertilsson S."/>
            <person name="Dopson M."/>
        </authorList>
    </citation>
    <scope>NUCLEOTIDE SEQUENCE</scope>
    <source>
        <strain evidence="2">TM448B00314</strain>
    </source>
</reference>
<dbReference type="AlphaFoldDB" id="A0A6M3XB09"/>
<organism evidence="2">
    <name type="scientific">viral metagenome</name>
    <dbReference type="NCBI Taxonomy" id="1070528"/>
    <lineage>
        <taxon>unclassified sequences</taxon>
        <taxon>metagenomes</taxon>
        <taxon>organismal metagenomes</taxon>
    </lineage>
</organism>
<keyword evidence="1" id="KW-1133">Transmembrane helix</keyword>
<name>A0A6M3XB09_9ZZZZ</name>
<evidence type="ECO:0000256" key="1">
    <source>
        <dbReference type="SAM" id="Phobius"/>
    </source>
</evidence>
<keyword evidence="1" id="KW-0812">Transmembrane</keyword>
<gene>
    <name evidence="2" type="ORF">TM448B00314_0054</name>
</gene>